<organism evidence="2 3">
    <name type="scientific">Campylobacter lari NCTC 11845</name>
    <dbReference type="NCBI Taxonomy" id="1388749"/>
    <lineage>
        <taxon>Bacteria</taxon>
        <taxon>Pseudomonadati</taxon>
        <taxon>Campylobacterota</taxon>
        <taxon>Epsilonproteobacteria</taxon>
        <taxon>Campylobacterales</taxon>
        <taxon>Campylobacteraceae</taxon>
        <taxon>Campylobacter</taxon>
    </lineage>
</organism>
<evidence type="ECO:0000313" key="3">
    <source>
        <dbReference type="Proteomes" id="UP000031130"/>
    </source>
</evidence>
<dbReference type="HOGENOM" id="CLU_146543_0_0_7"/>
<sequence>MKIIKILISIMFVFFFSACYDTTPKCDDKVTLKLLEELTKEEFESIYVESLNLTGVGNFGANTNELANKYKEYLKNVKVDFLNFRTQEENVKYKYKHCQVDIKANFPNTPDEIKAPSNLVKNLLGRELKDKYKTIVNGNGMEELSLYYRVKLSDDNKHVNVELLDY</sequence>
<evidence type="ECO:0008006" key="4">
    <source>
        <dbReference type="Google" id="ProtNLM"/>
    </source>
</evidence>
<feature type="chain" id="PRO_5002038418" description="Lipoprotein" evidence="1">
    <location>
        <begin position="21"/>
        <end position="166"/>
    </location>
</feature>
<keyword evidence="1" id="KW-0732">Signal</keyword>
<dbReference type="RefSeq" id="WP_039625529.1">
    <property type="nucleotide sequence ID" value="NZ_CP007775.1"/>
</dbReference>
<accession>A0A0A8HV59</accession>
<evidence type="ECO:0000256" key="1">
    <source>
        <dbReference type="SAM" id="SignalP"/>
    </source>
</evidence>
<dbReference type="KEGG" id="cln:UPTC3659_0482"/>
<gene>
    <name evidence="2" type="ORF">UPTC3659_0482</name>
</gene>
<feature type="signal peptide" evidence="1">
    <location>
        <begin position="1"/>
        <end position="20"/>
    </location>
</feature>
<protein>
    <recommendedName>
        <fullName evidence="4">Lipoprotein</fullName>
    </recommendedName>
</protein>
<dbReference type="PROSITE" id="PS51257">
    <property type="entry name" value="PROKAR_LIPOPROTEIN"/>
    <property type="match status" value="1"/>
</dbReference>
<dbReference type="OrthoDB" id="5355204at2"/>
<dbReference type="EMBL" id="CP007775">
    <property type="protein sequence ID" value="AJD01356.1"/>
    <property type="molecule type" value="Genomic_DNA"/>
</dbReference>
<name>A0A0A8HV59_CAMLA</name>
<reference evidence="2 3" key="1">
    <citation type="journal article" date="2014" name="Genome Biol. Evol.">
        <title>Comparative Genomics of the Campylobacter lari Group.</title>
        <authorList>
            <person name="Miller W.G."/>
            <person name="Yee E."/>
            <person name="Chapman M.H."/>
            <person name="Smith T.P."/>
            <person name="Bono J.L."/>
            <person name="Huynh S."/>
            <person name="Parker C.T."/>
            <person name="Vandamme P."/>
            <person name="Luong K."/>
            <person name="Korlach J."/>
        </authorList>
    </citation>
    <scope>NUCLEOTIDE SEQUENCE [LARGE SCALE GENOMIC DNA]</scope>
    <source>
        <strain evidence="3">RM3659</strain>
    </source>
</reference>
<dbReference type="Proteomes" id="UP000031130">
    <property type="component" value="Chromosome"/>
</dbReference>
<evidence type="ECO:0000313" key="2">
    <source>
        <dbReference type="EMBL" id="AJD01356.1"/>
    </source>
</evidence>
<proteinExistence type="predicted"/>
<dbReference type="AlphaFoldDB" id="A0A0A8HV59"/>